<name>A0A1H8HX11_9BACL</name>
<sequence>MPKVAVLDMSGKQVGDIELSDAVFGITPNEAVLHEAVVMQQASLRRGTHATKNRAAVRGGGRKPWRQKGTGRARHGSIRSPIWVGGGVVFGPQPRSYAYKLPKKVRRLAIKSALSSKVRDNEMIVLDELKLEQAKTREMVNVLKNLGADKKALVVSDNLDENAVLSTRNIPGVKLISADGLNVLDVLYHDKLILTRGAVNRVEEVLGQ</sequence>
<keyword evidence="5 10" id="KW-0689">Ribosomal protein</keyword>
<dbReference type="FunFam" id="3.40.1370.10:FF:000003">
    <property type="entry name" value="50S ribosomal protein L4"/>
    <property type="match status" value="1"/>
</dbReference>
<evidence type="ECO:0000256" key="5">
    <source>
        <dbReference type="ARBA" id="ARBA00022980"/>
    </source>
</evidence>
<evidence type="ECO:0000256" key="7">
    <source>
        <dbReference type="ARBA" id="ARBA00035244"/>
    </source>
</evidence>
<dbReference type="GO" id="GO:0003735">
    <property type="term" value="F:structural constituent of ribosome"/>
    <property type="evidence" value="ECO:0007669"/>
    <property type="project" value="InterPro"/>
</dbReference>
<dbReference type="PANTHER" id="PTHR10746:SF6">
    <property type="entry name" value="LARGE RIBOSOMAL SUBUNIT PROTEIN UL4M"/>
    <property type="match status" value="1"/>
</dbReference>
<evidence type="ECO:0000256" key="8">
    <source>
        <dbReference type="ARBA" id="ARBA00053102"/>
    </source>
</evidence>
<dbReference type="NCBIfam" id="TIGR03953">
    <property type="entry name" value="rplD_bact"/>
    <property type="match status" value="1"/>
</dbReference>
<evidence type="ECO:0000256" key="2">
    <source>
        <dbReference type="ARBA" id="ARBA00011838"/>
    </source>
</evidence>
<dbReference type="SUPFAM" id="SSF52166">
    <property type="entry name" value="Ribosomal protein L4"/>
    <property type="match status" value="1"/>
</dbReference>
<comment type="subunit">
    <text evidence="2 10">Part of the 50S ribosomal subunit.</text>
</comment>
<dbReference type="Gene3D" id="3.40.1370.10">
    <property type="match status" value="1"/>
</dbReference>
<dbReference type="InterPro" id="IPR013005">
    <property type="entry name" value="Ribosomal_uL4-like"/>
</dbReference>
<dbReference type="STRING" id="1173111.SAMN05444955_11583"/>
<evidence type="ECO:0000256" key="4">
    <source>
        <dbReference type="ARBA" id="ARBA00022884"/>
    </source>
</evidence>
<protein>
    <recommendedName>
        <fullName evidence="7 10">Large ribosomal subunit protein uL4</fullName>
    </recommendedName>
</protein>
<accession>A0A1H8HX11</accession>
<dbReference type="GO" id="GO:0005840">
    <property type="term" value="C:ribosome"/>
    <property type="evidence" value="ECO:0007669"/>
    <property type="project" value="UniProtKB-KW"/>
</dbReference>
<gene>
    <name evidence="10" type="primary">rplD</name>
    <name evidence="12" type="ORF">SAMN05444955_11583</name>
</gene>
<dbReference type="GO" id="GO:0006412">
    <property type="term" value="P:translation"/>
    <property type="evidence" value="ECO:0007669"/>
    <property type="project" value="UniProtKB-UniRule"/>
</dbReference>
<dbReference type="RefSeq" id="WP_089971474.1">
    <property type="nucleotide sequence ID" value="NZ_FOCQ01000015.1"/>
</dbReference>
<dbReference type="GO" id="GO:1990904">
    <property type="term" value="C:ribonucleoprotein complex"/>
    <property type="evidence" value="ECO:0007669"/>
    <property type="project" value="UniProtKB-KW"/>
</dbReference>
<evidence type="ECO:0000256" key="10">
    <source>
        <dbReference type="HAMAP-Rule" id="MF_01328"/>
    </source>
</evidence>
<dbReference type="InterPro" id="IPR002136">
    <property type="entry name" value="Ribosomal_uL4"/>
</dbReference>
<reference evidence="12 13" key="1">
    <citation type="submission" date="2016-10" db="EMBL/GenBank/DDBJ databases">
        <authorList>
            <person name="de Groot N.N."/>
        </authorList>
    </citation>
    <scope>NUCLEOTIDE SEQUENCE [LARGE SCALE GENOMIC DNA]</scope>
    <source>
        <strain evidence="12 13">DSM 46701</strain>
    </source>
</reference>
<evidence type="ECO:0000256" key="3">
    <source>
        <dbReference type="ARBA" id="ARBA00022730"/>
    </source>
</evidence>
<comment type="function">
    <text evidence="9 10">One of the primary rRNA binding proteins, this protein initially binds near the 5'-end of the 23S rRNA. It is important during the early stages of 50S assembly. It makes multiple contacts with different domains of the 23S rRNA in the assembled 50S subunit and ribosome.</text>
</comment>
<keyword evidence="3 10" id="KW-0699">rRNA-binding</keyword>
<evidence type="ECO:0000256" key="9">
    <source>
        <dbReference type="ARBA" id="ARBA00055590"/>
    </source>
</evidence>
<evidence type="ECO:0000313" key="13">
    <source>
        <dbReference type="Proteomes" id="UP000199695"/>
    </source>
</evidence>
<keyword evidence="6 10" id="KW-0687">Ribonucleoprotein</keyword>
<comment type="similarity">
    <text evidence="1 10">Belongs to the universal ribosomal protein uL4 family.</text>
</comment>
<dbReference type="Pfam" id="PF00573">
    <property type="entry name" value="Ribosomal_L4"/>
    <property type="match status" value="1"/>
</dbReference>
<feature type="compositionally biased region" description="Basic residues" evidence="11">
    <location>
        <begin position="60"/>
        <end position="73"/>
    </location>
</feature>
<proteinExistence type="inferred from homology"/>
<dbReference type="PANTHER" id="PTHR10746">
    <property type="entry name" value="50S RIBOSOMAL PROTEIN L4"/>
    <property type="match status" value="1"/>
</dbReference>
<evidence type="ECO:0000256" key="1">
    <source>
        <dbReference type="ARBA" id="ARBA00010528"/>
    </source>
</evidence>
<dbReference type="EMBL" id="FOCQ01000015">
    <property type="protein sequence ID" value="SEN60739.1"/>
    <property type="molecule type" value="Genomic_DNA"/>
</dbReference>
<dbReference type="HAMAP" id="MF_01328_B">
    <property type="entry name" value="Ribosomal_uL4_B"/>
    <property type="match status" value="1"/>
</dbReference>
<dbReference type="InterPro" id="IPR023574">
    <property type="entry name" value="Ribosomal_uL4_dom_sf"/>
</dbReference>
<evidence type="ECO:0000313" key="12">
    <source>
        <dbReference type="EMBL" id="SEN60739.1"/>
    </source>
</evidence>
<keyword evidence="4 10" id="KW-0694">RNA-binding</keyword>
<keyword evidence="13" id="KW-1185">Reference proteome</keyword>
<evidence type="ECO:0000256" key="6">
    <source>
        <dbReference type="ARBA" id="ARBA00023274"/>
    </source>
</evidence>
<dbReference type="AlphaFoldDB" id="A0A1H8HX11"/>
<dbReference type="GO" id="GO:0019843">
    <property type="term" value="F:rRNA binding"/>
    <property type="evidence" value="ECO:0007669"/>
    <property type="project" value="UniProtKB-UniRule"/>
</dbReference>
<comment type="function">
    <text evidence="8 10">Forms part of the polypeptide exit tunnel.</text>
</comment>
<organism evidence="12 13">
    <name type="scientific">Lihuaxuella thermophila</name>
    <dbReference type="NCBI Taxonomy" id="1173111"/>
    <lineage>
        <taxon>Bacteria</taxon>
        <taxon>Bacillati</taxon>
        <taxon>Bacillota</taxon>
        <taxon>Bacilli</taxon>
        <taxon>Bacillales</taxon>
        <taxon>Thermoactinomycetaceae</taxon>
        <taxon>Lihuaxuella</taxon>
    </lineage>
</organism>
<evidence type="ECO:0000256" key="11">
    <source>
        <dbReference type="SAM" id="MobiDB-lite"/>
    </source>
</evidence>
<feature type="region of interest" description="Disordered" evidence="11">
    <location>
        <begin position="44"/>
        <end position="73"/>
    </location>
</feature>
<dbReference type="Proteomes" id="UP000199695">
    <property type="component" value="Unassembled WGS sequence"/>
</dbReference>
<dbReference type="OrthoDB" id="9803201at2"/>